<keyword evidence="2" id="KW-1185">Reference proteome</keyword>
<dbReference type="STRING" id="1237149.C900_01112"/>
<reference evidence="1 2" key="1">
    <citation type="submission" date="2012-12" db="EMBL/GenBank/DDBJ databases">
        <title>Genome assembly of Fulvivirga imtechensis AK7.</title>
        <authorList>
            <person name="Nupur N."/>
            <person name="Khatri I."/>
            <person name="Kumar R."/>
            <person name="Subramanian S."/>
            <person name="Pinnaka A."/>
        </authorList>
    </citation>
    <scope>NUCLEOTIDE SEQUENCE [LARGE SCALE GENOMIC DNA]</scope>
    <source>
        <strain evidence="1 2">AK7</strain>
    </source>
</reference>
<dbReference type="Proteomes" id="UP000011135">
    <property type="component" value="Unassembled WGS sequence"/>
</dbReference>
<dbReference type="EMBL" id="AMZN01000015">
    <property type="protein sequence ID" value="ELR72733.1"/>
    <property type="molecule type" value="Genomic_DNA"/>
</dbReference>
<evidence type="ECO:0000313" key="2">
    <source>
        <dbReference type="Proteomes" id="UP000011135"/>
    </source>
</evidence>
<accession>L8JX27</accession>
<dbReference type="eggNOG" id="COG0702">
    <property type="taxonomic scope" value="Bacteria"/>
</dbReference>
<comment type="caution">
    <text evidence="1">The sequence shown here is derived from an EMBL/GenBank/DDBJ whole genome shotgun (WGS) entry which is preliminary data.</text>
</comment>
<proteinExistence type="predicted"/>
<sequence length="56" mass="6283">MVANGIPETIADGYNELFNALNERKYLNDFERTAENTTPTSLEDFSVEFATAYSNS</sequence>
<evidence type="ECO:0000313" key="1">
    <source>
        <dbReference type="EMBL" id="ELR72733.1"/>
    </source>
</evidence>
<dbReference type="AlphaFoldDB" id="L8JX27"/>
<gene>
    <name evidence="1" type="ORF">C900_01112</name>
</gene>
<name>L8JX27_9BACT</name>
<protein>
    <submittedName>
        <fullName evidence="1">Uncharacterized protein</fullName>
    </submittedName>
</protein>
<organism evidence="1 2">
    <name type="scientific">Fulvivirga imtechensis AK7</name>
    <dbReference type="NCBI Taxonomy" id="1237149"/>
    <lineage>
        <taxon>Bacteria</taxon>
        <taxon>Pseudomonadati</taxon>
        <taxon>Bacteroidota</taxon>
        <taxon>Cytophagia</taxon>
        <taxon>Cytophagales</taxon>
        <taxon>Fulvivirgaceae</taxon>
        <taxon>Fulvivirga</taxon>
    </lineage>
</organism>